<comment type="caution">
    <text evidence="2">The sequence shown here is derived from an EMBL/GenBank/DDBJ whole genome shotgun (WGS) entry which is preliminary data.</text>
</comment>
<dbReference type="PANTHER" id="PTHR15503:SF22">
    <property type="entry name" value="TRANSPOSON TY3-I GAG POLYPROTEIN"/>
    <property type="match status" value="1"/>
</dbReference>
<dbReference type="InterPro" id="IPR032567">
    <property type="entry name" value="RTL1-rel"/>
</dbReference>
<name>A0A388K0M1_CHABU</name>
<sequence length="613" mass="69234">MLSDISTFAEPTTISNQLDTLKTKVQQLQLPNKNGSSTQHYKMPTFQIEKFNDSTHQDPVLWWEGFTTQLRILQVAKHAYVGALFLNSKGGCQIWLSHLASTHGVDVADLKDKISWEELTRLWKKRFIVDDKPALAINRLFAMTQGNTAARDWLTEWQKIAATPDVDLPFPHLRREFYNRSCAALSLALGDREQYATFAEIIDKAREIIKTNRVAAHEKSTWQPTYVEKVRTGPRQQQFAAVQSDNTVEDPAATQASPSPPSTAGDSTSWSRLEEIDPLTFVDFQWMPLPQSGRLPKPHCNLLKAQLRDYFHTAVPTPLMDAGVEVVDLYAYIAKIDREFKTQRYDDIDAPLLYVRIQIGEATCSALIDCGASRNYMSQDFMVLAGLGPRVRRKSRPTQVMLADGHMHKSIDRCIDDFPVYFAPHASEAVSFDILDTKFDMILGMSWLRTEDHPVNFYCRTVHIRERNGVLVPCTVAPPHSSISCHVVSAASMRASIIRDDIEVMGVCFLHTLPPHDASPTDSSSDPRITELLDVYGDVLEGPHGVVPDRPIRHEIILEDGAVPPRGRIYRMSEEELSVLRAQLDDLLEKGWIRPSSSPYDAPVLFVRKKNKD</sequence>
<evidence type="ECO:0000313" key="2">
    <source>
        <dbReference type="EMBL" id="GBG63611.1"/>
    </source>
</evidence>
<evidence type="ECO:0000313" key="3">
    <source>
        <dbReference type="Proteomes" id="UP000265515"/>
    </source>
</evidence>
<dbReference type="Gene3D" id="2.40.70.10">
    <property type="entry name" value="Acid Proteases"/>
    <property type="match status" value="1"/>
</dbReference>
<gene>
    <name evidence="2" type="ORF">CBR_g38922</name>
</gene>
<reference evidence="2 3" key="1">
    <citation type="journal article" date="2018" name="Cell">
        <title>The Chara Genome: Secondary Complexity and Implications for Plant Terrestrialization.</title>
        <authorList>
            <person name="Nishiyama T."/>
            <person name="Sakayama H."/>
            <person name="Vries J.D."/>
            <person name="Buschmann H."/>
            <person name="Saint-Marcoux D."/>
            <person name="Ullrich K.K."/>
            <person name="Haas F.B."/>
            <person name="Vanderstraeten L."/>
            <person name="Becker D."/>
            <person name="Lang D."/>
            <person name="Vosolsobe S."/>
            <person name="Rombauts S."/>
            <person name="Wilhelmsson P.K.I."/>
            <person name="Janitza P."/>
            <person name="Kern R."/>
            <person name="Heyl A."/>
            <person name="Rumpler F."/>
            <person name="Villalobos L.I.A.C."/>
            <person name="Clay J.M."/>
            <person name="Skokan R."/>
            <person name="Toyoda A."/>
            <person name="Suzuki Y."/>
            <person name="Kagoshima H."/>
            <person name="Schijlen E."/>
            <person name="Tajeshwar N."/>
            <person name="Catarino B."/>
            <person name="Hetherington A.J."/>
            <person name="Saltykova A."/>
            <person name="Bonnot C."/>
            <person name="Breuninger H."/>
            <person name="Symeonidi A."/>
            <person name="Radhakrishnan G.V."/>
            <person name="Van Nieuwerburgh F."/>
            <person name="Deforce D."/>
            <person name="Chang C."/>
            <person name="Karol K.G."/>
            <person name="Hedrich R."/>
            <person name="Ulvskov P."/>
            <person name="Glockner G."/>
            <person name="Delwiche C.F."/>
            <person name="Petrasek J."/>
            <person name="Van de Peer Y."/>
            <person name="Friml J."/>
            <person name="Beilby M."/>
            <person name="Dolan L."/>
            <person name="Kohara Y."/>
            <person name="Sugano S."/>
            <person name="Fujiyama A."/>
            <person name="Delaux P.-M."/>
            <person name="Quint M."/>
            <person name="TheiBen G."/>
            <person name="Hagemann M."/>
            <person name="Harholt J."/>
            <person name="Dunand C."/>
            <person name="Zachgo S."/>
            <person name="Langdale J."/>
            <person name="Maumus F."/>
            <person name="Straeten D.V.D."/>
            <person name="Gould S.B."/>
            <person name="Rensing S.A."/>
        </authorList>
    </citation>
    <scope>NUCLEOTIDE SEQUENCE [LARGE SCALE GENOMIC DNA]</scope>
    <source>
        <strain evidence="2 3">S276</strain>
    </source>
</reference>
<dbReference type="PANTHER" id="PTHR15503">
    <property type="entry name" value="LDOC1 RELATED"/>
    <property type="match status" value="1"/>
</dbReference>
<dbReference type="OMA" id="WRICCDS"/>
<feature type="region of interest" description="Disordered" evidence="1">
    <location>
        <begin position="234"/>
        <end position="269"/>
    </location>
</feature>
<dbReference type="Gramene" id="GBG63611">
    <property type="protein sequence ID" value="GBG63611"/>
    <property type="gene ID" value="CBR_g38922"/>
</dbReference>
<dbReference type="CDD" id="cd00303">
    <property type="entry name" value="retropepsin_like"/>
    <property type="match status" value="1"/>
</dbReference>
<dbReference type="SUPFAM" id="SSF56672">
    <property type="entry name" value="DNA/RNA polymerases"/>
    <property type="match status" value="1"/>
</dbReference>
<dbReference type="Proteomes" id="UP000265515">
    <property type="component" value="Unassembled WGS sequence"/>
</dbReference>
<dbReference type="OrthoDB" id="5599419at2759"/>
<protein>
    <recommendedName>
        <fullName evidence="4">Retrotransposon gag domain-containing protein</fullName>
    </recommendedName>
</protein>
<dbReference type="InterPro" id="IPR043502">
    <property type="entry name" value="DNA/RNA_pol_sf"/>
</dbReference>
<organism evidence="2 3">
    <name type="scientific">Chara braunii</name>
    <name type="common">Braun's stonewort</name>
    <dbReference type="NCBI Taxonomy" id="69332"/>
    <lineage>
        <taxon>Eukaryota</taxon>
        <taxon>Viridiplantae</taxon>
        <taxon>Streptophyta</taxon>
        <taxon>Charophyceae</taxon>
        <taxon>Charales</taxon>
        <taxon>Characeae</taxon>
        <taxon>Chara</taxon>
    </lineage>
</organism>
<dbReference type="EMBL" id="BFEA01000041">
    <property type="protein sequence ID" value="GBG63611.1"/>
    <property type="molecule type" value="Genomic_DNA"/>
</dbReference>
<feature type="compositionally biased region" description="Polar residues" evidence="1">
    <location>
        <begin position="234"/>
        <end position="246"/>
    </location>
</feature>
<proteinExistence type="predicted"/>
<evidence type="ECO:0008006" key="4">
    <source>
        <dbReference type="Google" id="ProtNLM"/>
    </source>
</evidence>
<dbReference type="Pfam" id="PF13650">
    <property type="entry name" value="Asp_protease_2"/>
    <property type="match status" value="1"/>
</dbReference>
<dbReference type="AlphaFoldDB" id="A0A388K0M1"/>
<accession>A0A388K0M1</accession>
<dbReference type="SUPFAM" id="SSF50630">
    <property type="entry name" value="Acid proteases"/>
    <property type="match status" value="1"/>
</dbReference>
<keyword evidence="3" id="KW-1185">Reference proteome</keyword>
<dbReference type="Gene3D" id="3.10.10.10">
    <property type="entry name" value="HIV Type 1 Reverse Transcriptase, subunit A, domain 1"/>
    <property type="match status" value="1"/>
</dbReference>
<dbReference type="InterPro" id="IPR021109">
    <property type="entry name" value="Peptidase_aspartic_dom_sf"/>
</dbReference>
<evidence type="ECO:0000256" key="1">
    <source>
        <dbReference type="SAM" id="MobiDB-lite"/>
    </source>
</evidence>